<protein>
    <submittedName>
        <fullName evidence="1">SAM-dependent methyltransferase</fullName>
    </submittedName>
</protein>
<dbReference type="GO" id="GO:0008168">
    <property type="term" value="F:methyltransferase activity"/>
    <property type="evidence" value="ECO:0007669"/>
    <property type="project" value="UniProtKB-KW"/>
</dbReference>
<dbReference type="Proteomes" id="UP000248039">
    <property type="component" value="Unassembled WGS sequence"/>
</dbReference>
<dbReference type="EMBL" id="PYBW01000407">
    <property type="protein sequence ID" value="PYC60793.1"/>
    <property type="molecule type" value="Genomic_DNA"/>
</dbReference>
<sequence>HEGRPDIARMHWLEHPARRAVERRLAADRSAVVGRRCAN</sequence>
<organism evidence="1 2">
    <name type="scientific">Streptomyces tateyamensis</name>
    <dbReference type="NCBI Taxonomy" id="565073"/>
    <lineage>
        <taxon>Bacteria</taxon>
        <taxon>Bacillati</taxon>
        <taxon>Actinomycetota</taxon>
        <taxon>Actinomycetes</taxon>
        <taxon>Kitasatosporales</taxon>
        <taxon>Streptomycetaceae</taxon>
        <taxon>Streptomyces</taxon>
    </lineage>
</organism>
<comment type="caution">
    <text evidence="1">The sequence shown here is derived from an EMBL/GenBank/DDBJ whole genome shotgun (WGS) entry which is preliminary data.</text>
</comment>
<dbReference type="AlphaFoldDB" id="A0A2V4N694"/>
<keyword evidence="1" id="KW-0808">Transferase</keyword>
<gene>
    <name evidence="1" type="ORF">C7C46_33925</name>
</gene>
<evidence type="ECO:0000313" key="1">
    <source>
        <dbReference type="EMBL" id="PYC60793.1"/>
    </source>
</evidence>
<dbReference type="GO" id="GO:0032259">
    <property type="term" value="P:methylation"/>
    <property type="evidence" value="ECO:0007669"/>
    <property type="project" value="UniProtKB-KW"/>
</dbReference>
<accession>A0A2V4N694</accession>
<name>A0A2V4N694_9ACTN</name>
<proteinExistence type="predicted"/>
<keyword evidence="2" id="KW-1185">Reference proteome</keyword>
<reference evidence="1 2" key="1">
    <citation type="submission" date="2018-03" db="EMBL/GenBank/DDBJ databases">
        <title>Bioinformatic expansion and discovery of thiopeptide antibiotics.</title>
        <authorList>
            <person name="Schwalen C.J."/>
            <person name="Hudson G.A."/>
            <person name="Mitchell D.A."/>
        </authorList>
    </citation>
    <scope>NUCLEOTIDE SEQUENCE [LARGE SCALE GENOMIC DNA]</scope>
    <source>
        <strain evidence="1 2">ATCC 21389</strain>
    </source>
</reference>
<keyword evidence="1" id="KW-0489">Methyltransferase</keyword>
<evidence type="ECO:0000313" key="2">
    <source>
        <dbReference type="Proteomes" id="UP000248039"/>
    </source>
</evidence>
<feature type="non-terminal residue" evidence="1">
    <location>
        <position position="1"/>
    </location>
</feature>